<dbReference type="OrthoDB" id="422086at2759"/>
<comment type="similarity">
    <text evidence="5">Belongs to the class VI-like SAM-binding methyltransferase superfamily. Isoprenylcysteine carboxyl methyltransferase family.</text>
</comment>
<comment type="subcellular location">
    <subcellularLocation>
        <location evidence="5">Endoplasmic reticulum membrane</location>
        <topology evidence="5">Multi-pass membrane protein</topology>
    </subcellularLocation>
    <subcellularLocation>
        <location evidence="1">Membrane</location>
        <topology evidence="1">Multi-pass membrane protein</topology>
    </subcellularLocation>
</comment>
<evidence type="ECO:0000313" key="6">
    <source>
        <dbReference type="EMBL" id="KAG6372204.1"/>
    </source>
</evidence>
<comment type="catalytic activity">
    <reaction evidence="5">
        <text>[protein]-C-terminal S-[(2E,6E)-farnesyl]-L-cysteine + S-adenosyl-L-methionine = [protein]-C-terminal S-[(2E,6E)-farnesyl]-L-cysteine methyl ester + S-adenosyl-L-homocysteine</text>
        <dbReference type="Rhea" id="RHEA:21672"/>
        <dbReference type="Rhea" id="RHEA-COMP:12125"/>
        <dbReference type="Rhea" id="RHEA-COMP:12126"/>
        <dbReference type="ChEBI" id="CHEBI:57856"/>
        <dbReference type="ChEBI" id="CHEBI:59789"/>
        <dbReference type="ChEBI" id="CHEBI:90510"/>
        <dbReference type="ChEBI" id="CHEBI:90511"/>
        <dbReference type="EC" id="2.1.1.100"/>
    </reaction>
</comment>
<gene>
    <name evidence="6" type="ORF">JVT61DRAFT_7997</name>
</gene>
<dbReference type="GO" id="GO:0004671">
    <property type="term" value="F:protein C-terminal S-isoprenylcysteine carboxyl O-methyltransferase activity"/>
    <property type="evidence" value="ECO:0007669"/>
    <property type="project" value="UniProtKB-EC"/>
</dbReference>
<reference evidence="6" key="1">
    <citation type="submission" date="2021-03" db="EMBL/GenBank/DDBJ databases">
        <title>Evolutionary innovations through gain and loss of genes in the ectomycorrhizal Boletales.</title>
        <authorList>
            <person name="Wu G."/>
            <person name="Miyauchi S."/>
            <person name="Morin E."/>
            <person name="Yang Z.-L."/>
            <person name="Xu J."/>
            <person name="Martin F.M."/>
        </authorList>
    </citation>
    <scope>NUCLEOTIDE SEQUENCE</scope>
    <source>
        <strain evidence="6">BR01</strain>
    </source>
</reference>
<comment type="caution">
    <text evidence="5">Lacks conserved residue(s) required for the propagation of feature annotation.</text>
</comment>
<evidence type="ECO:0000313" key="7">
    <source>
        <dbReference type="Proteomes" id="UP000683000"/>
    </source>
</evidence>
<evidence type="ECO:0000256" key="2">
    <source>
        <dbReference type="ARBA" id="ARBA00022692"/>
    </source>
</evidence>
<evidence type="ECO:0000256" key="1">
    <source>
        <dbReference type="ARBA" id="ARBA00004141"/>
    </source>
</evidence>
<keyword evidence="5" id="KW-0949">S-adenosyl-L-methionine</keyword>
<organism evidence="6 7">
    <name type="scientific">Boletus reticuloceps</name>
    <dbReference type="NCBI Taxonomy" id="495285"/>
    <lineage>
        <taxon>Eukaryota</taxon>
        <taxon>Fungi</taxon>
        <taxon>Dikarya</taxon>
        <taxon>Basidiomycota</taxon>
        <taxon>Agaricomycotina</taxon>
        <taxon>Agaricomycetes</taxon>
        <taxon>Agaricomycetidae</taxon>
        <taxon>Boletales</taxon>
        <taxon>Boletineae</taxon>
        <taxon>Boletaceae</taxon>
        <taxon>Boletoideae</taxon>
        <taxon>Boletus</taxon>
    </lineage>
</organism>
<keyword evidence="3 5" id="KW-1133">Transmembrane helix</keyword>
<protein>
    <recommendedName>
        <fullName evidence="5">Protein-S-isoprenylcysteine O-methyltransferase</fullName>
        <ecNumber evidence="5">2.1.1.100</ecNumber>
    </recommendedName>
</protein>
<proteinExistence type="inferred from homology"/>
<dbReference type="Pfam" id="PF04140">
    <property type="entry name" value="ICMT"/>
    <property type="match status" value="1"/>
</dbReference>
<name>A0A8I2YH63_9AGAM</name>
<keyword evidence="7" id="KW-1185">Reference proteome</keyword>
<keyword evidence="5" id="KW-0489">Methyltransferase</keyword>
<comment type="caution">
    <text evidence="6">The sequence shown here is derived from an EMBL/GenBank/DDBJ whole genome shotgun (WGS) entry which is preliminary data.</text>
</comment>
<keyword evidence="2 5" id="KW-0812">Transmembrane</keyword>
<evidence type="ECO:0000256" key="3">
    <source>
        <dbReference type="ARBA" id="ARBA00022989"/>
    </source>
</evidence>
<dbReference type="EMBL" id="JAGFBS010000029">
    <property type="protein sequence ID" value="KAG6372204.1"/>
    <property type="molecule type" value="Genomic_DNA"/>
</dbReference>
<keyword evidence="4 5" id="KW-0472">Membrane</keyword>
<keyword evidence="5" id="KW-0808">Transferase</keyword>
<sequence>MLAVSDDSLAAGLHNKYTGFRTQRTMNEVASTAPDIPHTHQSRFPFFRNLIVAHRRLSSIMYIAGLELPLSPSQWPEVLVVLSTADYFRHTITRIKQLAVISESRGGRIRPESMPSTFLGRISMNPIPGLAIFIPPLVYVGALTLNRFQQPEWMARYAFSSEMVDSTSRDVLRVVACAASFALRSLTDSAFQHLGDQWHAIGRREKSRVVKTGPYAWVRHPGYSSALLQEVLWAIMFWSYMPLVALGIIAAAFAIKIPIEARFFILSPVCRQTDYYGGNCRRI</sequence>
<dbReference type="GO" id="GO:0032259">
    <property type="term" value="P:methylation"/>
    <property type="evidence" value="ECO:0007669"/>
    <property type="project" value="UniProtKB-KW"/>
</dbReference>
<dbReference type="Gene3D" id="1.20.120.1630">
    <property type="match status" value="1"/>
</dbReference>
<evidence type="ECO:0000256" key="5">
    <source>
        <dbReference type="RuleBase" id="RU362022"/>
    </source>
</evidence>
<keyword evidence="5" id="KW-0256">Endoplasmic reticulum</keyword>
<dbReference type="GO" id="GO:0005789">
    <property type="term" value="C:endoplasmic reticulum membrane"/>
    <property type="evidence" value="ECO:0007669"/>
    <property type="project" value="UniProtKB-SubCell"/>
</dbReference>
<dbReference type="InterPro" id="IPR007269">
    <property type="entry name" value="ICMT_MeTrfase"/>
</dbReference>
<dbReference type="Proteomes" id="UP000683000">
    <property type="component" value="Unassembled WGS sequence"/>
</dbReference>
<dbReference type="EC" id="2.1.1.100" evidence="5"/>
<evidence type="ECO:0000256" key="4">
    <source>
        <dbReference type="ARBA" id="ARBA00023136"/>
    </source>
</evidence>
<accession>A0A8I2YH63</accession>
<dbReference type="AlphaFoldDB" id="A0A8I2YH63"/>
<feature type="transmembrane region" description="Helical" evidence="5">
    <location>
        <begin position="231"/>
        <end position="255"/>
    </location>
</feature>